<dbReference type="CDD" id="cd01647">
    <property type="entry name" value="RT_LTR"/>
    <property type="match status" value="1"/>
</dbReference>
<dbReference type="InterPro" id="IPR050951">
    <property type="entry name" value="Retrovirus_Pol_polyprotein"/>
</dbReference>
<dbReference type="PANTHER" id="PTHR37984">
    <property type="entry name" value="PROTEIN CBG26694"/>
    <property type="match status" value="1"/>
</dbReference>
<proteinExistence type="predicted"/>
<dbReference type="Pfam" id="PF00078">
    <property type="entry name" value="RVT_1"/>
    <property type="match status" value="1"/>
</dbReference>
<dbReference type="InterPro" id="IPR000477">
    <property type="entry name" value="RT_dom"/>
</dbReference>
<protein>
    <recommendedName>
        <fullName evidence="1">Reverse transcriptase domain-containing protein</fullName>
    </recommendedName>
</protein>
<accession>A0A2G8K5K2</accession>
<organism evidence="2 3">
    <name type="scientific">Stichopus japonicus</name>
    <name type="common">Sea cucumber</name>
    <dbReference type="NCBI Taxonomy" id="307972"/>
    <lineage>
        <taxon>Eukaryota</taxon>
        <taxon>Metazoa</taxon>
        <taxon>Echinodermata</taxon>
        <taxon>Eleutherozoa</taxon>
        <taxon>Echinozoa</taxon>
        <taxon>Holothuroidea</taxon>
        <taxon>Aspidochirotacea</taxon>
        <taxon>Aspidochirotida</taxon>
        <taxon>Stichopodidae</taxon>
        <taxon>Apostichopus</taxon>
    </lineage>
</organism>
<dbReference type="OrthoDB" id="5982854at2759"/>
<dbReference type="InterPro" id="IPR043128">
    <property type="entry name" value="Rev_trsase/Diguanyl_cyclase"/>
</dbReference>
<dbReference type="AlphaFoldDB" id="A0A2G8K5K2"/>
<dbReference type="Gene3D" id="3.10.10.10">
    <property type="entry name" value="HIV Type 1 Reverse Transcriptase, subunit A, domain 1"/>
    <property type="match status" value="1"/>
</dbReference>
<dbReference type="SUPFAM" id="SSF56672">
    <property type="entry name" value="DNA/RNA polymerases"/>
    <property type="match status" value="1"/>
</dbReference>
<sequence length="165" mass="18857">MGKRGIVQRVTEPTDKISNMCVVRKPNGKLRICIDPRDLNKLLKRPHYPIPAIESILPELANAKIFSVIDAKEAFWQIKLDKESSYLTTMGTPFGRCRLLRLPYGINTATEEFQRRQHEMIEGFDNVTNIADDFLIYGCGETTERATLDHDKHLKAFSTKHAKPT</sequence>
<evidence type="ECO:0000313" key="2">
    <source>
        <dbReference type="EMBL" id="PIK43225.1"/>
    </source>
</evidence>
<comment type="caution">
    <text evidence="2">The sequence shown here is derived from an EMBL/GenBank/DDBJ whole genome shotgun (WGS) entry which is preliminary data.</text>
</comment>
<dbReference type="InterPro" id="IPR043502">
    <property type="entry name" value="DNA/RNA_pol_sf"/>
</dbReference>
<name>A0A2G8K5K2_STIJA</name>
<dbReference type="Gene3D" id="3.30.70.270">
    <property type="match status" value="1"/>
</dbReference>
<dbReference type="PANTHER" id="PTHR37984:SF8">
    <property type="entry name" value="CCHC-TYPE DOMAIN-CONTAINING PROTEIN"/>
    <property type="match status" value="1"/>
</dbReference>
<dbReference type="EMBL" id="MRZV01000865">
    <property type="protein sequence ID" value="PIK43225.1"/>
    <property type="molecule type" value="Genomic_DNA"/>
</dbReference>
<feature type="domain" description="Reverse transcriptase" evidence="1">
    <location>
        <begin position="23"/>
        <end position="160"/>
    </location>
</feature>
<evidence type="ECO:0000313" key="3">
    <source>
        <dbReference type="Proteomes" id="UP000230750"/>
    </source>
</evidence>
<reference evidence="2 3" key="1">
    <citation type="journal article" date="2017" name="PLoS Biol.">
        <title>The sea cucumber genome provides insights into morphological evolution and visceral regeneration.</title>
        <authorList>
            <person name="Zhang X."/>
            <person name="Sun L."/>
            <person name="Yuan J."/>
            <person name="Sun Y."/>
            <person name="Gao Y."/>
            <person name="Zhang L."/>
            <person name="Li S."/>
            <person name="Dai H."/>
            <person name="Hamel J.F."/>
            <person name="Liu C."/>
            <person name="Yu Y."/>
            <person name="Liu S."/>
            <person name="Lin W."/>
            <person name="Guo K."/>
            <person name="Jin S."/>
            <person name="Xu P."/>
            <person name="Storey K.B."/>
            <person name="Huan P."/>
            <person name="Zhang T."/>
            <person name="Zhou Y."/>
            <person name="Zhang J."/>
            <person name="Lin C."/>
            <person name="Li X."/>
            <person name="Xing L."/>
            <person name="Huo D."/>
            <person name="Sun M."/>
            <person name="Wang L."/>
            <person name="Mercier A."/>
            <person name="Li F."/>
            <person name="Yang H."/>
            <person name="Xiang J."/>
        </authorList>
    </citation>
    <scope>NUCLEOTIDE SEQUENCE [LARGE SCALE GENOMIC DNA]</scope>
    <source>
        <strain evidence="2">Shaxun</strain>
        <tissue evidence="2">Muscle</tissue>
    </source>
</reference>
<gene>
    <name evidence="2" type="ORF">BSL78_19916</name>
</gene>
<keyword evidence="3" id="KW-1185">Reference proteome</keyword>
<evidence type="ECO:0000259" key="1">
    <source>
        <dbReference type="Pfam" id="PF00078"/>
    </source>
</evidence>
<dbReference type="Proteomes" id="UP000230750">
    <property type="component" value="Unassembled WGS sequence"/>
</dbReference>